<evidence type="ECO:0000256" key="22">
    <source>
        <dbReference type="ARBA" id="ARBA00023316"/>
    </source>
</evidence>
<sequence length="891" mass="96116">METPVQHVSAVTPLALPSPLARVRGALGRHRRPLAALAIALLGLGGGGFLWGATHGLPAFDTLKDYQPLLATRVYGVDGSEVFEFARERRTVVPFEQIPDVVKKAVLASEDAKFYEHGGVNYLAIARCAVKGVFRGHFGCGGSTITQQVVKTFLLQSEWRPKRKLKELVLAPRLERNLSKDEILFLYLNQIYFGHRRYGVEEASRFYFGKGVRQLTVGEAAMIAGVVQSPERLSPVKHPQAAKERQKYVLRRMAEEGFISRQVAEAEMARPIAVARRDEDPPGAWYADAVRRYLDEAYGADRVETDGLVVDVAMDPQQQRAAEEAMEAQLRAVDKRQGWRGAVAHLEPGQVTGAMPLWRERLKAAQPRAGEVLVWDLGRVSPDDVEPGAENHGDVRRMMRVKPLLPEHLYDGLVTQVTDRSAQVDLGDARGTLTLADVGWARKYNPASATASPRRMKDVVKPGDVVLVRALGGKVSPAELARAGKPIPLALEQVPKVQGALVAVDVPSRGIRALVGGYDYALSQFNRALQAKRQPGSAFKPFVWGAAVESRRYTPATLVYDTPDLYRDPWTGKEWKPQNFERDAYDGPLLLKQALAHSKNTVSAKLVDALGVDAVIQFAHRSGVEQELPRTLSLALGVGEVTPLELVNAYATIAARGFAARPVLVLRVRDRKGQVLEEHRPLAAPEAYAPAPAVVQAAATGTAPAAPIPSADPNGAPAAVSPAAPAPARALPETGLEPEVAFVLASMMRDVIDYGTGQAARALGRPLAGKTGTAQDHRDAWFVGFSPELAAGVWVGFDSHEPLGAHETGAGAALPAWVSFMREALSRRPPADFQAPAGVELARVDPKTGLLADPAAADAVLVPFVSGTAPQHSAAEPPPGSAPQNFFMDDH</sequence>
<keyword evidence="16" id="KW-0735">Signal-anchor</keyword>
<evidence type="ECO:0000256" key="9">
    <source>
        <dbReference type="ARBA" id="ARBA00022645"/>
    </source>
</evidence>
<dbReference type="GO" id="GO:0071555">
    <property type="term" value="P:cell wall organization"/>
    <property type="evidence" value="ECO:0007669"/>
    <property type="project" value="UniProtKB-KW"/>
</dbReference>
<dbReference type="GO" id="GO:0009002">
    <property type="term" value="F:serine-type D-Ala-D-Ala carboxypeptidase activity"/>
    <property type="evidence" value="ECO:0007669"/>
    <property type="project" value="UniProtKB-EC"/>
</dbReference>
<keyword evidence="8" id="KW-0997">Cell inner membrane</keyword>
<keyword evidence="17" id="KW-0573">Peptidoglycan synthesis</keyword>
<evidence type="ECO:0000256" key="18">
    <source>
        <dbReference type="ARBA" id="ARBA00022989"/>
    </source>
</evidence>
<evidence type="ECO:0000256" key="5">
    <source>
        <dbReference type="ARBA" id="ARBA00012448"/>
    </source>
</evidence>
<evidence type="ECO:0000259" key="29">
    <source>
        <dbReference type="Pfam" id="PF00905"/>
    </source>
</evidence>
<comment type="similarity">
    <text evidence="3">In the C-terminal section; belongs to the transpeptidase family.</text>
</comment>
<feature type="domain" description="Glycosyl transferase family 51" evidence="30">
    <location>
        <begin position="81"/>
        <end position="253"/>
    </location>
</feature>
<dbReference type="InterPro" id="IPR012340">
    <property type="entry name" value="NA-bd_OB-fold"/>
</dbReference>
<dbReference type="NCBIfam" id="TIGR02074">
    <property type="entry name" value="PBP_1a_fam"/>
    <property type="match status" value="1"/>
</dbReference>
<organism evidence="32 33">
    <name type="scientific">Anaeromyxobacter diazotrophicus</name>
    <dbReference type="NCBI Taxonomy" id="2590199"/>
    <lineage>
        <taxon>Bacteria</taxon>
        <taxon>Pseudomonadati</taxon>
        <taxon>Myxococcota</taxon>
        <taxon>Myxococcia</taxon>
        <taxon>Myxococcales</taxon>
        <taxon>Cystobacterineae</taxon>
        <taxon>Anaeromyxobacteraceae</taxon>
        <taxon>Anaeromyxobacter</taxon>
    </lineage>
</organism>
<comment type="pathway">
    <text evidence="2">Cell wall biogenesis; peptidoglycan biosynthesis.</text>
</comment>
<evidence type="ECO:0000313" key="33">
    <source>
        <dbReference type="Proteomes" id="UP000503640"/>
    </source>
</evidence>
<evidence type="ECO:0000256" key="27">
    <source>
        <dbReference type="SAM" id="MobiDB-lite"/>
    </source>
</evidence>
<evidence type="ECO:0000256" key="25">
    <source>
        <dbReference type="ARBA" id="ARBA00049902"/>
    </source>
</evidence>
<dbReference type="Pfam" id="PF17092">
    <property type="entry name" value="PCB_OB"/>
    <property type="match status" value="1"/>
</dbReference>
<feature type="region of interest" description="Disordered" evidence="27">
    <location>
        <begin position="869"/>
        <end position="891"/>
    </location>
</feature>
<dbReference type="GO" id="GO:0030288">
    <property type="term" value="C:outer membrane-bounded periplasmic space"/>
    <property type="evidence" value="ECO:0007669"/>
    <property type="project" value="TreeGrafter"/>
</dbReference>
<evidence type="ECO:0000256" key="10">
    <source>
        <dbReference type="ARBA" id="ARBA00022670"/>
    </source>
</evidence>
<evidence type="ECO:0000256" key="13">
    <source>
        <dbReference type="ARBA" id="ARBA00022692"/>
    </source>
</evidence>
<evidence type="ECO:0000256" key="28">
    <source>
        <dbReference type="SAM" id="Phobius"/>
    </source>
</evidence>
<evidence type="ECO:0000256" key="2">
    <source>
        <dbReference type="ARBA" id="ARBA00004752"/>
    </source>
</evidence>
<evidence type="ECO:0000256" key="11">
    <source>
        <dbReference type="ARBA" id="ARBA00022676"/>
    </source>
</evidence>
<dbReference type="InterPro" id="IPR031376">
    <property type="entry name" value="PCB_OB"/>
</dbReference>
<dbReference type="InterPro" id="IPR012338">
    <property type="entry name" value="Beta-lactam/transpept-like"/>
</dbReference>
<evidence type="ECO:0000256" key="7">
    <source>
        <dbReference type="ARBA" id="ARBA00022475"/>
    </source>
</evidence>
<dbReference type="GO" id="GO:0006508">
    <property type="term" value="P:proteolysis"/>
    <property type="evidence" value="ECO:0007669"/>
    <property type="project" value="UniProtKB-KW"/>
</dbReference>
<comment type="subcellular location">
    <subcellularLocation>
        <location evidence="1">Cell inner membrane</location>
        <topology evidence="1">Single-pass type II membrane protein</topology>
    </subcellularLocation>
</comment>
<reference evidence="33" key="1">
    <citation type="journal article" date="2020" name="Appl. Environ. Microbiol.">
        <title>Diazotrophic Anaeromyxobacter Isolates from Soils.</title>
        <authorList>
            <person name="Masuda Y."/>
            <person name="Yamanaka H."/>
            <person name="Xu Z.X."/>
            <person name="Shiratori Y."/>
            <person name="Aono T."/>
            <person name="Amachi S."/>
            <person name="Senoo K."/>
            <person name="Itoh H."/>
        </authorList>
    </citation>
    <scope>NUCLEOTIDE SEQUENCE [LARGE SCALE GENOMIC DNA]</scope>
    <source>
        <strain evidence="33">R267</strain>
    </source>
</reference>
<keyword evidence="22" id="KW-0961">Cell wall biogenesis/degradation</keyword>
<dbReference type="Pfam" id="PF00905">
    <property type="entry name" value="Transpeptidase"/>
    <property type="match status" value="1"/>
</dbReference>
<dbReference type="Gene3D" id="1.10.3810.10">
    <property type="entry name" value="Biosynthetic peptidoglycan transglycosylase-like"/>
    <property type="match status" value="1"/>
</dbReference>
<dbReference type="Proteomes" id="UP000503640">
    <property type="component" value="Unassembled WGS sequence"/>
</dbReference>
<keyword evidence="12" id="KW-0808">Transferase</keyword>
<dbReference type="PANTHER" id="PTHR32282:SF27">
    <property type="entry name" value="PENICILLIN-BINDING PROTEIN 1A"/>
    <property type="match status" value="1"/>
</dbReference>
<evidence type="ECO:0000256" key="24">
    <source>
        <dbReference type="ARBA" id="ARBA00044770"/>
    </source>
</evidence>
<keyword evidence="20" id="KW-0046">Antibiotic resistance</keyword>
<evidence type="ECO:0000256" key="20">
    <source>
        <dbReference type="ARBA" id="ARBA00023251"/>
    </source>
</evidence>
<evidence type="ECO:0000256" key="21">
    <source>
        <dbReference type="ARBA" id="ARBA00023268"/>
    </source>
</evidence>
<evidence type="ECO:0000259" key="31">
    <source>
        <dbReference type="Pfam" id="PF17092"/>
    </source>
</evidence>
<evidence type="ECO:0000256" key="8">
    <source>
        <dbReference type="ARBA" id="ARBA00022519"/>
    </source>
</evidence>
<keyword evidence="18 28" id="KW-1133">Transmembrane helix</keyword>
<evidence type="ECO:0000256" key="3">
    <source>
        <dbReference type="ARBA" id="ARBA00007090"/>
    </source>
</evidence>
<keyword evidence="11" id="KW-0328">Glycosyltransferase</keyword>
<comment type="pathway">
    <text evidence="26">Glycan biosynthesis.</text>
</comment>
<evidence type="ECO:0000256" key="23">
    <source>
        <dbReference type="ARBA" id="ARBA00034000"/>
    </source>
</evidence>
<dbReference type="GO" id="GO:0008955">
    <property type="term" value="F:peptidoglycan glycosyltransferase activity"/>
    <property type="evidence" value="ECO:0007669"/>
    <property type="project" value="UniProtKB-EC"/>
</dbReference>
<dbReference type="GO" id="GO:0008360">
    <property type="term" value="P:regulation of cell shape"/>
    <property type="evidence" value="ECO:0007669"/>
    <property type="project" value="UniProtKB-KW"/>
</dbReference>
<name>A0A7I9VHT4_9BACT</name>
<dbReference type="GO" id="GO:0005886">
    <property type="term" value="C:plasma membrane"/>
    <property type="evidence" value="ECO:0007669"/>
    <property type="project" value="UniProtKB-SubCell"/>
</dbReference>
<evidence type="ECO:0000256" key="15">
    <source>
        <dbReference type="ARBA" id="ARBA00022960"/>
    </source>
</evidence>
<comment type="similarity">
    <text evidence="4">In the N-terminal section; belongs to the glycosyltransferase 51 family.</text>
</comment>
<feature type="transmembrane region" description="Helical" evidence="28">
    <location>
        <begin position="34"/>
        <end position="53"/>
    </location>
</feature>
<evidence type="ECO:0000256" key="17">
    <source>
        <dbReference type="ARBA" id="ARBA00022984"/>
    </source>
</evidence>
<dbReference type="GO" id="GO:0046677">
    <property type="term" value="P:response to antibiotic"/>
    <property type="evidence" value="ECO:0007669"/>
    <property type="project" value="UniProtKB-KW"/>
</dbReference>
<dbReference type="Gene3D" id="3.40.710.10">
    <property type="entry name" value="DD-peptidase/beta-lactamase superfamily"/>
    <property type="match status" value="2"/>
</dbReference>
<dbReference type="EMBL" id="BJTG01000002">
    <property type="protein sequence ID" value="GEJ55905.1"/>
    <property type="molecule type" value="Genomic_DNA"/>
</dbReference>
<comment type="catalytic activity">
    <reaction evidence="23">
        <text>Preferential cleavage: (Ac)2-L-Lys-D-Ala-|-D-Ala. Also transpeptidation of peptidyl-alanyl moieties that are N-acyl substituents of D-alanine.</text>
        <dbReference type="EC" id="3.4.16.4"/>
    </reaction>
</comment>
<protein>
    <recommendedName>
        <fullName evidence="6">Penicillin-binding protein 1A</fullName>
        <ecNumber evidence="24">2.4.99.28</ecNumber>
        <ecNumber evidence="5">3.4.16.4</ecNumber>
    </recommendedName>
</protein>
<dbReference type="SUPFAM" id="SSF50249">
    <property type="entry name" value="Nucleic acid-binding proteins"/>
    <property type="match status" value="1"/>
</dbReference>
<dbReference type="EC" id="3.4.16.4" evidence="5"/>
<dbReference type="FunFam" id="1.10.3810.10:FF:000003">
    <property type="entry name" value="Penicillin-binding protein 1a"/>
    <property type="match status" value="1"/>
</dbReference>
<keyword evidence="19 28" id="KW-0472">Membrane</keyword>
<evidence type="ECO:0000256" key="14">
    <source>
        <dbReference type="ARBA" id="ARBA00022801"/>
    </source>
</evidence>
<dbReference type="GO" id="GO:0009252">
    <property type="term" value="P:peptidoglycan biosynthetic process"/>
    <property type="evidence" value="ECO:0007669"/>
    <property type="project" value="UniProtKB-UniPathway"/>
</dbReference>
<evidence type="ECO:0000256" key="1">
    <source>
        <dbReference type="ARBA" id="ARBA00004249"/>
    </source>
</evidence>
<dbReference type="RefSeq" id="WP_176062930.1">
    <property type="nucleotide sequence ID" value="NZ_BJTG01000002.1"/>
</dbReference>
<evidence type="ECO:0000256" key="16">
    <source>
        <dbReference type="ARBA" id="ARBA00022968"/>
    </source>
</evidence>
<dbReference type="UniPathway" id="UPA00219"/>
<keyword evidence="21" id="KW-0511">Multifunctional enzyme</keyword>
<dbReference type="InterPro" id="IPR050396">
    <property type="entry name" value="Glycosyltr_51/Transpeptidase"/>
</dbReference>
<keyword evidence="9" id="KW-0121">Carboxypeptidase</keyword>
<gene>
    <name evidence="32" type="ORF">AMYX_06460</name>
</gene>
<evidence type="ECO:0000256" key="6">
    <source>
        <dbReference type="ARBA" id="ARBA00018638"/>
    </source>
</evidence>
<keyword evidence="10" id="KW-0645">Protease</keyword>
<keyword evidence="7" id="KW-1003">Cell membrane</keyword>
<evidence type="ECO:0000256" key="19">
    <source>
        <dbReference type="ARBA" id="ARBA00023136"/>
    </source>
</evidence>
<proteinExistence type="inferred from homology"/>
<dbReference type="AlphaFoldDB" id="A0A7I9VHT4"/>
<comment type="caution">
    <text evidence="32">The sequence shown here is derived from an EMBL/GenBank/DDBJ whole genome shotgun (WGS) entry which is preliminary data.</text>
</comment>
<keyword evidence="33" id="KW-1185">Reference proteome</keyword>
<dbReference type="PANTHER" id="PTHR32282">
    <property type="entry name" value="BINDING PROTEIN TRANSPEPTIDASE, PUTATIVE-RELATED"/>
    <property type="match status" value="1"/>
</dbReference>
<keyword evidence="13 28" id="KW-0812">Transmembrane</keyword>
<dbReference type="SUPFAM" id="SSF53955">
    <property type="entry name" value="Lysozyme-like"/>
    <property type="match status" value="1"/>
</dbReference>
<feature type="domain" description="Penicillin-binding protein transpeptidase" evidence="29">
    <location>
        <begin position="499"/>
        <end position="788"/>
    </location>
</feature>
<dbReference type="EC" id="2.4.99.28" evidence="24"/>
<feature type="domain" description="Penicillin-binding protein OB-like" evidence="31">
    <location>
        <begin position="407"/>
        <end position="497"/>
    </location>
</feature>
<evidence type="ECO:0000259" key="30">
    <source>
        <dbReference type="Pfam" id="PF00912"/>
    </source>
</evidence>
<feature type="region of interest" description="Disordered" evidence="27">
    <location>
        <begin position="703"/>
        <end position="723"/>
    </location>
</feature>
<evidence type="ECO:0000313" key="32">
    <source>
        <dbReference type="EMBL" id="GEJ55905.1"/>
    </source>
</evidence>
<dbReference type="SUPFAM" id="SSF56601">
    <property type="entry name" value="beta-lactamase/transpeptidase-like"/>
    <property type="match status" value="1"/>
</dbReference>
<accession>A0A7I9VHT4</accession>
<dbReference type="GO" id="GO:0008658">
    <property type="term" value="F:penicillin binding"/>
    <property type="evidence" value="ECO:0007669"/>
    <property type="project" value="InterPro"/>
</dbReference>
<evidence type="ECO:0000256" key="12">
    <source>
        <dbReference type="ARBA" id="ARBA00022679"/>
    </source>
</evidence>
<evidence type="ECO:0000256" key="4">
    <source>
        <dbReference type="ARBA" id="ARBA00007739"/>
    </source>
</evidence>
<keyword evidence="14" id="KW-0378">Hydrolase</keyword>
<dbReference type="InterPro" id="IPR001264">
    <property type="entry name" value="Glyco_trans_51"/>
</dbReference>
<comment type="catalytic activity">
    <reaction evidence="25">
        <text>[GlcNAc-(1-&gt;4)-Mur2Ac(oyl-L-Ala-gamma-D-Glu-L-Lys-D-Ala-D-Ala)](n)-di-trans,octa-cis-undecaprenyl diphosphate + beta-D-GlcNAc-(1-&gt;4)-Mur2Ac(oyl-L-Ala-gamma-D-Glu-L-Lys-D-Ala-D-Ala)-di-trans,octa-cis-undecaprenyl diphosphate = [GlcNAc-(1-&gt;4)-Mur2Ac(oyl-L-Ala-gamma-D-Glu-L-Lys-D-Ala-D-Ala)](n+1)-di-trans,octa-cis-undecaprenyl diphosphate + di-trans,octa-cis-undecaprenyl diphosphate + H(+)</text>
        <dbReference type="Rhea" id="RHEA:23708"/>
        <dbReference type="Rhea" id="RHEA-COMP:9602"/>
        <dbReference type="Rhea" id="RHEA-COMP:9603"/>
        <dbReference type="ChEBI" id="CHEBI:15378"/>
        <dbReference type="ChEBI" id="CHEBI:58405"/>
        <dbReference type="ChEBI" id="CHEBI:60033"/>
        <dbReference type="ChEBI" id="CHEBI:78435"/>
        <dbReference type="EC" id="2.4.99.28"/>
    </reaction>
</comment>
<dbReference type="InterPro" id="IPR001460">
    <property type="entry name" value="PCN-bd_Tpept"/>
</dbReference>
<dbReference type="Gene3D" id="2.40.50.140">
    <property type="entry name" value="Nucleic acid-binding proteins"/>
    <property type="match status" value="1"/>
</dbReference>
<dbReference type="InterPro" id="IPR023346">
    <property type="entry name" value="Lysozyme-like_dom_sf"/>
</dbReference>
<dbReference type="InterPro" id="IPR036950">
    <property type="entry name" value="PBP_transglycosylase"/>
</dbReference>
<evidence type="ECO:0000256" key="26">
    <source>
        <dbReference type="ARBA" id="ARBA00060592"/>
    </source>
</evidence>
<dbReference type="Pfam" id="PF00912">
    <property type="entry name" value="Transgly"/>
    <property type="match status" value="1"/>
</dbReference>
<keyword evidence="15" id="KW-0133">Cell shape</keyword>